<dbReference type="GO" id="GO:0016740">
    <property type="term" value="F:transferase activity"/>
    <property type="evidence" value="ECO:0007669"/>
    <property type="project" value="UniProtKB-KW"/>
</dbReference>
<evidence type="ECO:0000313" key="2">
    <source>
        <dbReference type="Proteomes" id="UP000254495"/>
    </source>
</evidence>
<dbReference type="Proteomes" id="UP000254495">
    <property type="component" value="Unassembled WGS sequence"/>
</dbReference>
<evidence type="ECO:0000313" key="1">
    <source>
        <dbReference type="EMBL" id="STJ09534.1"/>
    </source>
</evidence>
<accession>A0A376VF29</accession>
<protein>
    <submittedName>
        <fullName evidence="1">4'-phosphopantetheinyl transferase</fullName>
    </submittedName>
</protein>
<gene>
    <name evidence="1" type="ORF">NCTC9077_01160</name>
</gene>
<dbReference type="AlphaFoldDB" id="A0A376VF29"/>
<keyword evidence="1" id="KW-0808">Transferase</keyword>
<proteinExistence type="predicted"/>
<reference evidence="1 2" key="1">
    <citation type="submission" date="2018-06" db="EMBL/GenBank/DDBJ databases">
        <authorList>
            <consortium name="Pathogen Informatics"/>
            <person name="Doyle S."/>
        </authorList>
    </citation>
    <scope>NUCLEOTIDE SEQUENCE [LARGE SCALE GENOMIC DNA]</scope>
    <source>
        <strain evidence="1 2">NCTC9077</strain>
    </source>
</reference>
<dbReference type="AntiFam" id="ANF00065">
    <property type="entry name" value="Translation of REP sequence"/>
</dbReference>
<name>A0A376VF29_ECOLX</name>
<dbReference type="EMBL" id="UGCU01000001">
    <property type="protein sequence ID" value="STJ09534.1"/>
    <property type="molecule type" value="Genomic_DNA"/>
</dbReference>
<sequence length="178" mass="18999">MRRAAKAALQIIGKVRVVHVGCGVNALSDLQDRANSIYCRKHVGLISVAHQAVLPLPSVSRAAKAALQIIGKVRVVHVGCGVNALSDLQDRENSIYCRKYVGLISVAHQAVLPLPSVSRAAKAALFLLSRDKRNCTAGDHGIGQFTVPTLCSGKGYKSGIIPQSFTAQADCFCFSRTF</sequence>
<organism evidence="1 2">
    <name type="scientific">Escherichia coli</name>
    <dbReference type="NCBI Taxonomy" id="562"/>
    <lineage>
        <taxon>Bacteria</taxon>
        <taxon>Pseudomonadati</taxon>
        <taxon>Pseudomonadota</taxon>
        <taxon>Gammaproteobacteria</taxon>
        <taxon>Enterobacterales</taxon>
        <taxon>Enterobacteriaceae</taxon>
        <taxon>Escherichia</taxon>
    </lineage>
</organism>